<protein>
    <submittedName>
        <fullName evidence="3">Tripartite tricarboxylate transporter substrate binding protein</fullName>
    </submittedName>
</protein>
<dbReference type="PIRSF" id="PIRSF017082">
    <property type="entry name" value="YflP"/>
    <property type="match status" value="1"/>
</dbReference>
<dbReference type="PANTHER" id="PTHR42928">
    <property type="entry name" value="TRICARBOXYLATE-BINDING PROTEIN"/>
    <property type="match status" value="1"/>
</dbReference>
<feature type="signal peptide" evidence="2">
    <location>
        <begin position="1"/>
        <end position="24"/>
    </location>
</feature>
<sequence length="326" mass="34053">MTQSFRTTRRAVLAAAILAPAARAQDAYPSRPVTITVPWAPGGSTDILARTLAEPLRLALGQPVVVENRSGASGNIGSAAVARAAPDGHALLFATMSTHAMNAALIKDMPFDPVEDFTAVALLAFVLNTMVVHPSVPARTVGEFIAHARANPGRLAYASAGPGSTNHLCAAMFCRMAGIEMVHVPYRGGAPAVLDTVAGQVQLFFSAGTQTLPHVREGRLRLLAVTEEHRSALLPDVPTVAETVPGYAMAVWYGVLGPRGMPPAVVARLNAEINQALLLPEVKGKMAAIGVEVAPEAPADFAARMRADAAKWGRVIRELGVTAGDA</sequence>
<dbReference type="SUPFAM" id="SSF53850">
    <property type="entry name" value="Periplasmic binding protein-like II"/>
    <property type="match status" value="1"/>
</dbReference>
<evidence type="ECO:0000256" key="2">
    <source>
        <dbReference type="SAM" id="SignalP"/>
    </source>
</evidence>
<name>A0A4R5QJ57_9PROT</name>
<dbReference type="RefSeq" id="WP_133287737.1">
    <property type="nucleotide sequence ID" value="NZ_SMSJ01000005.1"/>
</dbReference>
<dbReference type="InterPro" id="IPR042100">
    <property type="entry name" value="Bug_dom1"/>
</dbReference>
<dbReference type="Proteomes" id="UP000295096">
    <property type="component" value="Unassembled WGS sequence"/>
</dbReference>
<dbReference type="OrthoDB" id="7250553at2"/>
<evidence type="ECO:0000256" key="1">
    <source>
        <dbReference type="ARBA" id="ARBA00006987"/>
    </source>
</evidence>
<dbReference type="Pfam" id="PF03401">
    <property type="entry name" value="TctC"/>
    <property type="match status" value="1"/>
</dbReference>
<evidence type="ECO:0000313" key="4">
    <source>
        <dbReference type="Proteomes" id="UP000295096"/>
    </source>
</evidence>
<gene>
    <name evidence="3" type="ORF">E2C06_06310</name>
</gene>
<dbReference type="EMBL" id="SMSJ01000005">
    <property type="protein sequence ID" value="TDH63440.1"/>
    <property type="molecule type" value="Genomic_DNA"/>
</dbReference>
<organism evidence="3 4">
    <name type="scientific">Dankookia rubra</name>
    <dbReference type="NCBI Taxonomy" id="1442381"/>
    <lineage>
        <taxon>Bacteria</taxon>
        <taxon>Pseudomonadati</taxon>
        <taxon>Pseudomonadota</taxon>
        <taxon>Alphaproteobacteria</taxon>
        <taxon>Acetobacterales</taxon>
        <taxon>Roseomonadaceae</taxon>
        <taxon>Dankookia</taxon>
    </lineage>
</organism>
<comment type="similarity">
    <text evidence="1">Belongs to the UPF0065 (bug) family.</text>
</comment>
<proteinExistence type="inferred from homology"/>
<evidence type="ECO:0000313" key="3">
    <source>
        <dbReference type="EMBL" id="TDH63440.1"/>
    </source>
</evidence>
<dbReference type="Gene3D" id="3.40.190.150">
    <property type="entry name" value="Bordetella uptake gene, domain 1"/>
    <property type="match status" value="1"/>
</dbReference>
<accession>A0A4R5QJ57</accession>
<dbReference type="CDD" id="cd13578">
    <property type="entry name" value="PBP2_Bug27"/>
    <property type="match status" value="1"/>
</dbReference>
<dbReference type="Gene3D" id="3.40.190.10">
    <property type="entry name" value="Periplasmic binding protein-like II"/>
    <property type="match status" value="1"/>
</dbReference>
<dbReference type="PANTHER" id="PTHR42928:SF5">
    <property type="entry name" value="BLR1237 PROTEIN"/>
    <property type="match status" value="1"/>
</dbReference>
<keyword evidence="4" id="KW-1185">Reference proteome</keyword>
<comment type="caution">
    <text evidence="3">The sequence shown here is derived from an EMBL/GenBank/DDBJ whole genome shotgun (WGS) entry which is preliminary data.</text>
</comment>
<reference evidence="3 4" key="1">
    <citation type="journal article" date="2016" name="J. Microbiol.">
        <title>Dankookia rubra gen. nov., sp. nov., an alphaproteobacterium isolated from sediment of a shallow stream.</title>
        <authorList>
            <person name="Kim W.H."/>
            <person name="Kim D.H."/>
            <person name="Kang K."/>
            <person name="Ahn T.Y."/>
        </authorList>
    </citation>
    <scope>NUCLEOTIDE SEQUENCE [LARGE SCALE GENOMIC DNA]</scope>
    <source>
        <strain evidence="3 4">JCM30602</strain>
    </source>
</reference>
<feature type="chain" id="PRO_5020666132" evidence="2">
    <location>
        <begin position="25"/>
        <end position="326"/>
    </location>
</feature>
<keyword evidence="2" id="KW-0732">Signal</keyword>
<dbReference type="AlphaFoldDB" id="A0A4R5QJ57"/>
<dbReference type="InterPro" id="IPR005064">
    <property type="entry name" value="BUG"/>
</dbReference>